<evidence type="ECO:0000256" key="1">
    <source>
        <dbReference type="SAM" id="Phobius"/>
    </source>
</evidence>
<name>A0A183A6R0_9TREM</name>
<accession>A0A183A6R0</accession>
<evidence type="ECO:0000313" key="5">
    <source>
        <dbReference type="WBParaSite" id="ECPE_0000264801-mRNA-1"/>
    </source>
</evidence>
<keyword evidence="1" id="KW-0472">Membrane</keyword>
<keyword evidence="4" id="KW-1185">Reference proteome</keyword>
<dbReference type="WBParaSite" id="ECPE_0000264801-mRNA-1">
    <property type="protein sequence ID" value="ECPE_0000264801-mRNA-1"/>
    <property type="gene ID" value="ECPE_0000264801"/>
</dbReference>
<feature type="domain" description="LicD/FKTN/FKRP nucleotidyltransferase" evidence="2">
    <location>
        <begin position="126"/>
        <end position="155"/>
    </location>
</feature>
<reference evidence="3 4" key="2">
    <citation type="submission" date="2018-11" db="EMBL/GenBank/DDBJ databases">
        <authorList>
            <consortium name="Pathogen Informatics"/>
        </authorList>
    </citation>
    <scope>NUCLEOTIDE SEQUENCE [LARGE SCALE GENOMIC DNA]</scope>
    <source>
        <strain evidence="3 4">Egypt</strain>
    </source>
</reference>
<dbReference type="EMBL" id="UZAN01039751">
    <property type="protein sequence ID" value="VDP67047.1"/>
    <property type="molecule type" value="Genomic_DNA"/>
</dbReference>
<gene>
    <name evidence="3" type="ORF">ECPE_LOCUS2645</name>
</gene>
<dbReference type="OrthoDB" id="419198at2759"/>
<reference evidence="5" key="1">
    <citation type="submission" date="2016-06" db="UniProtKB">
        <authorList>
            <consortium name="WormBaseParasite"/>
        </authorList>
    </citation>
    <scope>IDENTIFICATION</scope>
</reference>
<proteinExistence type="predicted"/>
<dbReference type="Pfam" id="PF04991">
    <property type="entry name" value="LicD"/>
    <property type="match status" value="1"/>
</dbReference>
<keyword evidence="1" id="KW-0812">Transmembrane</keyword>
<dbReference type="Proteomes" id="UP000272942">
    <property type="component" value="Unassembled WGS sequence"/>
</dbReference>
<feature type="transmembrane region" description="Helical" evidence="1">
    <location>
        <begin position="14"/>
        <end position="34"/>
    </location>
</feature>
<protein>
    <submittedName>
        <fullName evidence="5">Lipopolysaccharide choline phosphotransferase</fullName>
    </submittedName>
</protein>
<evidence type="ECO:0000313" key="3">
    <source>
        <dbReference type="EMBL" id="VDP67047.1"/>
    </source>
</evidence>
<keyword evidence="1" id="KW-1133">Transmembrane helix</keyword>
<dbReference type="InterPro" id="IPR007074">
    <property type="entry name" value="LicD/FKTN/FKRP_NTP_transf"/>
</dbReference>
<dbReference type="AlphaFoldDB" id="A0A183A6R0"/>
<dbReference type="GO" id="GO:0009100">
    <property type="term" value="P:glycoprotein metabolic process"/>
    <property type="evidence" value="ECO:0007669"/>
    <property type="project" value="UniProtKB-ARBA"/>
</dbReference>
<organism evidence="5">
    <name type="scientific">Echinostoma caproni</name>
    <dbReference type="NCBI Taxonomy" id="27848"/>
    <lineage>
        <taxon>Eukaryota</taxon>
        <taxon>Metazoa</taxon>
        <taxon>Spiralia</taxon>
        <taxon>Lophotrochozoa</taxon>
        <taxon>Platyhelminthes</taxon>
        <taxon>Trematoda</taxon>
        <taxon>Digenea</taxon>
        <taxon>Plagiorchiida</taxon>
        <taxon>Echinostomata</taxon>
        <taxon>Echinostomatoidea</taxon>
        <taxon>Echinostomatidae</taxon>
        <taxon>Echinostoma</taxon>
    </lineage>
</organism>
<sequence length="370" mass="42711">MPAIYCGNILRKNVLVIIKVLVVMCPCLMFWTWFTTGPKRIAVEPFFVLPSTSENAWHALPDLSSLDWPEPPCAPLPTGRQYPNGTFYPLPKAFEPVMSCGQRNLSKRLLKLFSKVMFKNRLGDRFMLNGGTLVGSFQHHDIVPWDDDVDVLVDIRVRDTVRKLLKALGPDYRLATNPQHDKLYTRLVRNNSLVQLDIELSRHSSRYNWGWPYLDIGYFISNHTHIWDVANEKESQKRLLKDLIFPLMFRPLGLDWYPSPYNTLGYIRQVYGKSGGCAVFGYSHVNEGAGPWGYTSCWSLGKRYAFVNHRLQMPSQGVIRESKWRDLFTVGEEQLQFRTRTGPRTVHSLIMPTLLNMSDVNMYSFVDREA</sequence>
<evidence type="ECO:0000259" key="2">
    <source>
        <dbReference type="Pfam" id="PF04991"/>
    </source>
</evidence>
<evidence type="ECO:0000313" key="4">
    <source>
        <dbReference type="Proteomes" id="UP000272942"/>
    </source>
</evidence>